<dbReference type="InterPro" id="IPR050154">
    <property type="entry name" value="UbiB_kinase"/>
</dbReference>
<feature type="binding site" evidence="13">
    <location>
        <begin position="130"/>
        <end position="138"/>
    </location>
    <ligand>
        <name>ATP</name>
        <dbReference type="ChEBI" id="CHEBI:30616"/>
    </ligand>
</feature>
<dbReference type="GO" id="GO:0005524">
    <property type="term" value="F:ATP binding"/>
    <property type="evidence" value="ECO:0007669"/>
    <property type="project" value="UniProtKB-KW"/>
</dbReference>
<evidence type="ECO:0000313" key="20">
    <source>
        <dbReference type="Proteomes" id="UP000762586"/>
    </source>
</evidence>
<dbReference type="Proteomes" id="UP000762586">
    <property type="component" value="Unassembled WGS sequence"/>
</dbReference>
<evidence type="ECO:0000256" key="8">
    <source>
        <dbReference type="ARBA" id="ARBA00022741"/>
    </source>
</evidence>
<evidence type="ECO:0000256" key="7">
    <source>
        <dbReference type="ARBA" id="ARBA00022692"/>
    </source>
</evidence>
<comment type="subcellular location">
    <subcellularLocation>
        <location evidence="13">Cell membrane</location>
        <topology evidence="13">Multi-pass membrane protein</topology>
    </subcellularLocation>
</comment>
<reference evidence="16 20" key="2">
    <citation type="submission" date="2020-07" db="EMBL/GenBank/DDBJ databases">
        <title>A pangenomic view of the genus Pectobacterium provides insights into genome organization, phylogeny, and virulence.</title>
        <authorList>
            <person name="Jonkheer E."/>
            <person name="Brankovics B."/>
            <person name="Houwers I."/>
            <person name="Van Der Wolf J."/>
            <person name="Bonants P."/>
            <person name="Vreeburg R."/>
            <person name="Bollema R."/>
            <person name="De Haan J."/>
            <person name="Berke L."/>
            <person name="De Ridder D."/>
            <person name="Smit S."/>
            <person name="Van Der Lee T.A.J."/>
        </authorList>
    </citation>
    <scope>NUCLEOTIDE SEQUENCE [LARGE SCALE GENOMIC DNA]</scope>
    <source>
        <strain evidence="16 20">NAK:384</strain>
    </source>
</reference>
<comment type="function">
    <text evidence="13">Is probably a protein kinase regulator of UbiI activity which is involved in aerobic coenzyme Q (ubiquinone) biosynthesis.</text>
</comment>
<evidence type="ECO:0000256" key="11">
    <source>
        <dbReference type="ARBA" id="ARBA00022989"/>
    </source>
</evidence>
<keyword evidence="9 13" id="KW-0418">Kinase</keyword>
<keyword evidence="10 13" id="KW-0067">ATP-binding</keyword>
<evidence type="ECO:0000256" key="10">
    <source>
        <dbReference type="ARBA" id="ARBA00022840"/>
    </source>
</evidence>
<keyword evidence="12 13" id="KW-0472">Membrane</keyword>
<protein>
    <recommendedName>
        <fullName evidence="13">Probable protein kinase UbiB</fullName>
        <ecNumber evidence="13">2.7.-.-</ecNumber>
    </recommendedName>
    <alternativeName>
        <fullName evidence="13">Ubiquinone biosynthesis protein UbiB</fullName>
    </alternativeName>
</protein>
<evidence type="ECO:0000313" key="16">
    <source>
        <dbReference type="EMBL" id="MBN3107575.1"/>
    </source>
</evidence>
<reference evidence="15 18" key="1">
    <citation type="submission" date="2014-08" db="EMBL/GenBank/DDBJ databases">
        <title>Genome sequences of NCPPB Pectobacterium isolates.</title>
        <authorList>
            <person name="Glover R.H."/>
            <person name="Sapp M."/>
            <person name="Elphinstone J."/>
        </authorList>
    </citation>
    <scope>NUCLEOTIDE SEQUENCE [LARGE SCALE GENOMIC DNA]</scope>
    <source>
        <strain evidence="15 18">LMG 21372</strain>
    </source>
</reference>
<dbReference type="GeneID" id="57242043"/>
<dbReference type="RefSeq" id="WP_010283806.1">
    <property type="nucleotide sequence ID" value="NZ_BSWF01000008.1"/>
</dbReference>
<sequence>MTPSELRRLYSIVCVLLSYGLDELIPKMRLTLPLRAGRRLLFWLPNRHRTKPLGERLRLALQELGPVWIKFGQMMSTRRDLFPPAIADQLAMLQDKVEPFDGKLAREQIELSMGGIPLEEWFDDFDIKPLASASIAQVHTACLKSTGKEIVIKVIRPDILPVIKADMRLMKRLAGWLPHLLPDGRRLRPREVVLEYEKTLLDELNLLREAANAIQLRRNFENSPMLYVPEVYSDYCSEGMLVMERIYGIPVSDVDALTANGTDMKLLAERGVQVFFTQVFRDSFFHADMHPGNIFISYEHPEDPQYIGIDCGIVGSLNKEDKRYLAENFIAFFNRDYRKVAELHVDSGWVPPDTNVADFEFAIRTVCEPIFEKPLAEISFGHVLLNLFNTARRFNMEVQPQLVLLQKTLLYVEGVGRQLYPQLDLWKTAKPFLENWLKQQVGLPAVFRALKEKAPFWAEKLPEVPELFYDGLRQHKMLKQSVDQLAYELKTQQSRQGQSRYLLGIGATLLISGTLLLISRVEADMVPSGLMAAGIVAWIIGWRRTR</sequence>
<evidence type="ECO:0000259" key="14">
    <source>
        <dbReference type="Pfam" id="PF03109"/>
    </source>
</evidence>
<evidence type="ECO:0000256" key="3">
    <source>
        <dbReference type="ARBA" id="ARBA00022475"/>
    </source>
</evidence>
<dbReference type="EC" id="2.7.-.-" evidence="13"/>
<keyword evidence="7 13" id="KW-0812">Transmembrane</keyword>
<evidence type="ECO:0000256" key="5">
    <source>
        <dbReference type="ARBA" id="ARBA00022679"/>
    </source>
</evidence>
<evidence type="ECO:0000256" key="9">
    <source>
        <dbReference type="ARBA" id="ARBA00022777"/>
    </source>
</evidence>
<evidence type="ECO:0000313" key="18">
    <source>
        <dbReference type="Proteomes" id="UP000029435"/>
    </source>
</evidence>
<evidence type="ECO:0000256" key="2">
    <source>
        <dbReference type="ARBA" id="ARBA00009670"/>
    </source>
</evidence>
<comment type="caution">
    <text evidence="13">Lacks conserved residue(s) required for the propagation of feature annotation.</text>
</comment>
<feature type="domain" description="ABC1 atypical kinase-like" evidence="14">
    <location>
        <begin position="93"/>
        <end position="344"/>
    </location>
</feature>
<dbReference type="PANTHER" id="PTHR10566">
    <property type="entry name" value="CHAPERONE-ACTIVITY OF BC1 COMPLEX CABC1 -RELATED"/>
    <property type="match status" value="1"/>
</dbReference>
<comment type="pathway">
    <text evidence="1 13">Cofactor biosynthesis; ubiquinone biosynthesis [regulation].</text>
</comment>
<dbReference type="InterPro" id="IPR010232">
    <property type="entry name" value="UbiB"/>
</dbReference>
<evidence type="ECO:0000256" key="1">
    <source>
        <dbReference type="ARBA" id="ARBA00005020"/>
    </source>
</evidence>
<dbReference type="GO" id="GO:0005886">
    <property type="term" value="C:plasma membrane"/>
    <property type="evidence" value="ECO:0007669"/>
    <property type="project" value="UniProtKB-SubCell"/>
</dbReference>
<dbReference type="HAMAP" id="MF_00414">
    <property type="entry name" value="UbiB"/>
    <property type="match status" value="1"/>
</dbReference>
<evidence type="ECO:0000313" key="17">
    <source>
        <dbReference type="EMBL" id="QPK24019.1"/>
    </source>
</evidence>
<keyword evidence="11 13" id="KW-1133">Transmembrane helix</keyword>
<dbReference type="InterPro" id="IPR004147">
    <property type="entry name" value="ABC1_dom"/>
</dbReference>
<keyword evidence="20" id="KW-1185">Reference proteome</keyword>
<evidence type="ECO:0000313" key="15">
    <source>
        <dbReference type="EMBL" id="KGA32858.1"/>
    </source>
</evidence>
<dbReference type="Pfam" id="PF03109">
    <property type="entry name" value="ABC1"/>
    <property type="match status" value="1"/>
</dbReference>
<evidence type="ECO:0000256" key="13">
    <source>
        <dbReference type="HAMAP-Rule" id="MF_00414"/>
    </source>
</evidence>
<dbReference type="GO" id="GO:0010795">
    <property type="term" value="P:regulation of ubiquinone biosynthetic process"/>
    <property type="evidence" value="ECO:0007669"/>
    <property type="project" value="UniProtKB-UniRule"/>
</dbReference>
<feature type="active site" description="Proton acceptor" evidence="13">
    <location>
        <position position="288"/>
    </location>
</feature>
<dbReference type="CDD" id="cd13972">
    <property type="entry name" value="UbiB"/>
    <property type="match status" value="1"/>
</dbReference>
<keyword evidence="3 13" id="KW-1003">Cell membrane</keyword>
<dbReference type="AlphaFoldDB" id="A0A0M2EXL3"/>
<accession>A0A0M2EXL3</accession>
<gene>
    <name evidence="13 15" type="primary">ubiB</name>
    <name evidence="17" type="ORF">F126LOC_020860</name>
    <name evidence="16" type="ORF">H4F48_16035</name>
    <name evidence="15" type="ORF">KU74_17075</name>
</gene>
<evidence type="ECO:0000256" key="12">
    <source>
        <dbReference type="ARBA" id="ARBA00023136"/>
    </source>
</evidence>
<dbReference type="GO" id="GO:0004672">
    <property type="term" value="F:protein kinase activity"/>
    <property type="evidence" value="ECO:0007669"/>
    <property type="project" value="UniProtKB-UniRule"/>
</dbReference>
<feature type="binding site" evidence="13">
    <location>
        <position position="153"/>
    </location>
    <ligand>
        <name>ATP</name>
        <dbReference type="ChEBI" id="CHEBI:30616"/>
    </ligand>
</feature>
<comment type="similarity">
    <text evidence="13">Belongs to the ABC1 family. UbiB subfamily.</text>
</comment>
<dbReference type="Proteomes" id="UP000269351">
    <property type="component" value="Chromosome"/>
</dbReference>
<keyword evidence="8 13" id="KW-0547">Nucleotide-binding</keyword>
<name>A0A0M2EXL3_9GAMM</name>
<dbReference type="InterPro" id="IPR011009">
    <property type="entry name" value="Kinase-like_dom_sf"/>
</dbReference>
<dbReference type="OrthoDB" id="9795390at2"/>
<keyword evidence="15" id="KW-0830">Ubiquinone</keyword>
<keyword evidence="4" id="KW-0997">Cell inner membrane</keyword>
<feature type="transmembrane region" description="Helical" evidence="13">
    <location>
        <begin position="501"/>
        <end position="519"/>
    </location>
</feature>
<feature type="transmembrane region" description="Helical" evidence="13">
    <location>
        <begin position="525"/>
        <end position="542"/>
    </location>
</feature>
<organism evidence="15 18">
    <name type="scientific">Pectobacterium brasiliense</name>
    <dbReference type="NCBI Taxonomy" id="180957"/>
    <lineage>
        <taxon>Bacteria</taxon>
        <taxon>Pseudomonadati</taxon>
        <taxon>Pseudomonadota</taxon>
        <taxon>Gammaproteobacteria</taxon>
        <taxon>Enterobacterales</taxon>
        <taxon>Pectobacteriaceae</taxon>
        <taxon>Pectobacterium</taxon>
    </lineage>
</organism>
<dbReference type="STRING" id="180957.B5S52_20925"/>
<dbReference type="Proteomes" id="UP000029435">
    <property type="component" value="Unassembled WGS sequence"/>
</dbReference>
<dbReference type="PANTHER" id="PTHR10566:SF113">
    <property type="entry name" value="PROTEIN ACTIVITY OF BC1 COMPLEX KINASE 7, CHLOROPLASTIC"/>
    <property type="match status" value="1"/>
</dbReference>
<evidence type="ECO:0000313" key="19">
    <source>
        <dbReference type="Proteomes" id="UP000269351"/>
    </source>
</evidence>
<dbReference type="UniPathway" id="UPA00232"/>
<dbReference type="InterPro" id="IPR045308">
    <property type="entry name" value="UbiB_bact"/>
</dbReference>
<keyword evidence="6 13" id="KW-0831">Ubiquinone biosynthesis</keyword>
<dbReference type="EMBL" id="JACGET010000018">
    <property type="protein sequence ID" value="MBN3107575.1"/>
    <property type="molecule type" value="Genomic_DNA"/>
</dbReference>
<dbReference type="SUPFAM" id="SSF56112">
    <property type="entry name" value="Protein kinase-like (PK-like)"/>
    <property type="match status" value="1"/>
</dbReference>
<evidence type="ECO:0000256" key="6">
    <source>
        <dbReference type="ARBA" id="ARBA00022688"/>
    </source>
</evidence>
<dbReference type="EMBL" id="JQOD01000004">
    <property type="protein sequence ID" value="KGA32858.1"/>
    <property type="molecule type" value="Genomic_DNA"/>
</dbReference>
<reference evidence="17 19" key="3">
    <citation type="submission" date="2020-11" db="EMBL/GenBank/DDBJ databases">
        <title>Complete genome sequence of Pectobacterium brasiliense strain F126.</title>
        <authorList>
            <person name="Miroshnikov K."/>
            <person name="Vo T.N.H."/>
            <person name="Khodykina M.V."/>
            <person name="Kabanova A.P."/>
            <person name="Shneider M."/>
            <person name="Korzhenkov A."/>
            <person name="Toschakov S.V."/>
            <person name="Miroshnikov K.A."/>
            <person name="Ignatov A.N."/>
            <person name="Mikhailova Y.V."/>
            <person name="Shelenkov A."/>
            <person name="Yanushevich Y.G."/>
            <person name="Evseev P.V."/>
        </authorList>
    </citation>
    <scope>NUCLEOTIDE SEQUENCE [LARGE SCALE GENOMIC DNA]</scope>
    <source>
        <strain evidence="17 19">F126</strain>
    </source>
</reference>
<dbReference type="EMBL" id="CP065031">
    <property type="protein sequence ID" value="QPK24019.1"/>
    <property type="molecule type" value="Genomic_DNA"/>
</dbReference>
<dbReference type="NCBIfam" id="TIGR01982">
    <property type="entry name" value="UbiB"/>
    <property type="match status" value="1"/>
</dbReference>
<keyword evidence="5 13" id="KW-0808">Transferase</keyword>
<dbReference type="GO" id="GO:0006744">
    <property type="term" value="P:ubiquinone biosynthetic process"/>
    <property type="evidence" value="ECO:0007669"/>
    <property type="project" value="UniProtKB-UniPathway"/>
</dbReference>
<proteinExistence type="inferred from homology"/>
<comment type="similarity">
    <text evidence="2">Belongs to the protein kinase superfamily. ADCK protein kinase family.</text>
</comment>
<dbReference type="NCBIfam" id="NF003404">
    <property type="entry name" value="PRK04750.1"/>
    <property type="match status" value="1"/>
</dbReference>
<evidence type="ECO:0000256" key="4">
    <source>
        <dbReference type="ARBA" id="ARBA00022519"/>
    </source>
</evidence>